<keyword evidence="2" id="KW-0560">Oxidoreductase</keyword>
<dbReference type="InterPro" id="IPR011051">
    <property type="entry name" value="RmlC_Cupin_sf"/>
</dbReference>
<dbReference type="Pfam" id="PF07883">
    <property type="entry name" value="Cupin_2"/>
    <property type="match status" value="1"/>
</dbReference>
<dbReference type="GO" id="GO:0051213">
    <property type="term" value="F:dioxygenase activity"/>
    <property type="evidence" value="ECO:0007669"/>
    <property type="project" value="UniProtKB-KW"/>
</dbReference>
<evidence type="ECO:0000313" key="2">
    <source>
        <dbReference type="EMBL" id="PZX54058.1"/>
    </source>
</evidence>
<dbReference type="Gene3D" id="2.60.120.10">
    <property type="entry name" value="Jelly Rolls"/>
    <property type="match status" value="1"/>
</dbReference>
<sequence length="116" mass="13166">MDNTDFEKSITHDLVNSVEYLSRSVVTRSILRQNTGTVSISSFDMGETQQTKYSPYDHLIQIIDGEAFISIDEKSNTVETGQAIIIPAHVKHWIRANKRFKMLSTIIKSGYEDISI</sequence>
<dbReference type="AlphaFoldDB" id="A0A2W7QZT5"/>
<gene>
    <name evidence="2" type="ORF">LV85_01397</name>
</gene>
<dbReference type="CDD" id="cd02230">
    <property type="entry name" value="cupin_HP0902-like"/>
    <property type="match status" value="1"/>
</dbReference>
<keyword evidence="2" id="KW-0223">Dioxygenase</keyword>
<reference evidence="2 3" key="1">
    <citation type="submission" date="2018-06" db="EMBL/GenBank/DDBJ databases">
        <title>Genomic Encyclopedia of Archaeal and Bacterial Type Strains, Phase II (KMG-II): from individual species to whole genera.</title>
        <authorList>
            <person name="Goeker M."/>
        </authorList>
    </citation>
    <scope>NUCLEOTIDE SEQUENCE [LARGE SCALE GENOMIC DNA]</scope>
    <source>
        <strain evidence="2 3">DSM 19830</strain>
    </source>
</reference>
<dbReference type="OrthoDB" id="1121052at2"/>
<comment type="caution">
    <text evidence="2">The sequence shown here is derived from an EMBL/GenBank/DDBJ whole genome shotgun (WGS) entry which is preliminary data.</text>
</comment>
<organism evidence="2 3">
    <name type="scientific">Algoriphagus chordae</name>
    <dbReference type="NCBI Taxonomy" id="237019"/>
    <lineage>
        <taxon>Bacteria</taxon>
        <taxon>Pseudomonadati</taxon>
        <taxon>Bacteroidota</taxon>
        <taxon>Cytophagia</taxon>
        <taxon>Cytophagales</taxon>
        <taxon>Cyclobacteriaceae</taxon>
        <taxon>Algoriphagus</taxon>
    </lineage>
</organism>
<feature type="domain" description="Cupin type-2" evidence="1">
    <location>
        <begin position="43"/>
        <end position="103"/>
    </location>
</feature>
<dbReference type="InterPro" id="IPR013096">
    <property type="entry name" value="Cupin_2"/>
</dbReference>
<accession>A0A2W7QZT5</accession>
<evidence type="ECO:0000313" key="3">
    <source>
        <dbReference type="Proteomes" id="UP000248882"/>
    </source>
</evidence>
<keyword evidence="3" id="KW-1185">Reference proteome</keyword>
<name>A0A2W7QZT5_9BACT</name>
<protein>
    <submittedName>
        <fullName evidence="2">Quercetin dioxygenase-like cupin family protein</fullName>
    </submittedName>
</protein>
<dbReference type="PANTHER" id="PTHR37694:SF1">
    <property type="entry name" value="SLR8022 PROTEIN"/>
    <property type="match status" value="1"/>
</dbReference>
<dbReference type="PANTHER" id="PTHR37694">
    <property type="entry name" value="SLR8022 PROTEIN"/>
    <property type="match status" value="1"/>
</dbReference>
<dbReference type="Proteomes" id="UP000248882">
    <property type="component" value="Unassembled WGS sequence"/>
</dbReference>
<dbReference type="SUPFAM" id="SSF51182">
    <property type="entry name" value="RmlC-like cupins"/>
    <property type="match status" value="1"/>
</dbReference>
<dbReference type="InterPro" id="IPR014710">
    <property type="entry name" value="RmlC-like_jellyroll"/>
</dbReference>
<proteinExistence type="predicted"/>
<dbReference type="EMBL" id="QKZT01000005">
    <property type="protein sequence ID" value="PZX54058.1"/>
    <property type="molecule type" value="Genomic_DNA"/>
</dbReference>
<dbReference type="RefSeq" id="WP_111317473.1">
    <property type="nucleotide sequence ID" value="NZ_QKZT01000005.1"/>
</dbReference>
<evidence type="ECO:0000259" key="1">
    <source>
        <dbReference type="Pfam" id="PF07883"/>
    </source>
</evidence>